<dbReference type="PRINTS" id="PR00385">
    <property type="entry name" value="P450"/>
</dbReference>
<dbReference type="GO" id="GO:0016131">
    <property type="term" value="P:brassinosteroid metabolic process"/>
    <property type="evidence" value="ECO:0007669"/>
    <property type="project" value="TreeGrafter"/>
</dbReference>
<dbReference type="PROSITE" id="PS00086">
    <property type="entry name" value="CYTOCHROME_P450"/>
    <property type="match status" value="1"/>
</dbReference>
<evidence type="ECO:0000256" key="6">
    <source>
        <dbReference type="ARBA" id="ARBA00022989"/>
    </source>
</evidence>
<evidence type="ECO:0000256" key="11">
    <source>
        <dbReference type="PIRSR" id="PIRSR602401-1"/>
    </source>
</evidence>
<keyword evidence="4" id="KW-0812">Transmembrane</keyword>
<evidence type="ECO:0000313" key="13">
    <source>
        <dbReference type="EMBL" id="KOM42059.1"/>
    </source>
</evidence>
<name>A0A0L9UHP6_PHAAN</name>
<dbReference type="PRINTS" id="PR00463">
    <property type="entry name" value="EP450I"/>
</dbReference>
<protein>
    <recommendedName>
        <fullName evidence="15">Cytochrome P450</fullName>
    </recommendedName>
</protein>
<evidence type="ECO:0000256" key="2">
    <source>
        <dbReference type="ARBA" id="ARBA00010617"/>
    </source>
</evidence>
<dbReference type="GO" id="GO:0010268">
    <property type="term" value="P:brassinosteroid homeostasis"/>
    <property type="evidence" value="ECO:0007669"/>
    <property type="project" value="TreeGrafter"/>
</dbReference>
<keyword evidence="5 11" id="KW-0479">Metal-binding</keyword>
<dbReference type="OMA" id="YWARADE"/>
<dbReference type="InterPro" id="IPR050665">
    <property type="entry name" value="Cytochrome_P450_Monooxygen"/>
</dbReference>
<dbReference type="EMBL" id="CM003374">
    <property type="protein sequence ID" value="KOM42059.1"/>
    <property type="molecule type" value="Genomic_DNA"/>
</dbReference>
<keyword evidence="6" id="KW-1133">Transmembrane helix</keyword>
<dbReference type="Gene3D" id="1.10.630.10">
    <property type="entry name" value="Cytochrome P450"/>
    <property type="match status" value="1"/>
</dbReference>
<evidence type="ECO:0000256" key="8">
    <source>
        <dbReference type="ARBA" id="ARBA00023004"/>
    </source>
</evidence>
<keyword evidence="8 11" id="KW-0408">Iron</keyword>
<dbReference type="PANTHER" id="PTHR24282:SF224">
    <property type="entry name" value="CYTOCHROME P450 734A1"/>
    <property type="match status" value="1"/>
</dbReference>
<dbReference type="InterPro" id="IPR002401">
    <property type="entry name" value="Cyt_P450_E_grp-I"/>
</dbReference>
<dbReference type="GO" id="GO:0004497">
    <property type="term" value="F:monooxygenase activity"/>
    <property type="evidence" value="ECO:0007669"/>
    <property type="project" value="UniProtKB-KW"/>
</dbReference>
<keyword evidence="9 12" id="KW-0503">Monooxygenase</keyword>
<evidence type="ECO:0000256" key="3">
    <source>
        <dbReference type="ARBA" id="ARBA00022617"/>
    </source>
</evidence>
<dbReference type="Pfam" id="PF00067">
    <property type="entry name" value="p450"/>
    <property type="match status" value="1"/>
</dbReference>
<evidence type="ECO:0000256" key="12">
    <source>
        <dbReference type="RuleBase" id="RU000461"/>
    </source>
</evidence>
<comment type="subcellular location">
    <subcellularLocation>
        <location evidence="1">Membrane</location>
        <topology evidence="1">Single-pass membrane protein</topology>
    </subcellularLocation>
</comment>
<accession>A0A0L9UHP6</accession>
<gene>
    <name evidence="13" type="ORF">LR48_Vigan04g225700</name>
</gene>
<dbReference type="InterPro" id="IPR001128">
    <property type="entry name" value="Cyt_P450"/>
</dbReference>
<dbReference type="InterPro" id="IPR017972">
    <property type="entry name" value="Cyt_P450_CS"/>
</dbReference>
<dbReference type="InterPro" id="IPR036396">
    <property type="entry name" value="Cyt_P450_sf"/>
</dbReference>
<evidence type="ECO:0000256" key="9">
    <source>
        <dbReference type="ARBA" id="ARBA00023033"/>
    </source>
</evidence>
<evidence type="ECO:0008006" key="15">
    <source>
        <dbReference type="Google" id="ProtNLM"/>
    </source>
</evidence>
<dbReference type="Gramene" id="KOM42059">
    <property type="protein sequence ID" value="KOM42059"/>
    <property type="gene ID" value="LR48_Vigan04g225700"/>
</dbReference>
<reference evidence="14" key="1">
    <citation type="journal article" date="2015" name="Proc. Natl. Acad. Sci. U.S.A.">
        <title>Genome sequencing of adzuki bean (Vigna angularis) provides insight into high starch and low fat accumulation and domestication.</title>
        <authorList>
            <person name="Yang K."/>
            <person name="Tian Z."/>
            <person name="Chen C."/>
            <person name="Luo L."/>
            <person name="Zhao B."/>
            <person name="Wang Z."/>
            <person name="Yu L."/>
            <person name="Li Y."/>
            <person name="Sun Y."/>
            <person name="Li W."/>
            <person name="Chen Y."/>
            <person name="Li Y."/>
            <person name="Zhang Y."/>
            <person name="Ai D."/>
            <person name="Zhao J."/>
            <person name="Shang C."/>
            <person name="Ma Y."/>
            <person name="Wu B."/>
            <person name="Wang M."/>
            <person name="Gao L."/>
            <person name="Sun D."/>
            <person name="Zhang P."/>
            <person name="Guo F."/>
            <person name="Wang W."/>
            <person name="Li Y."/>
            <person name="Wang J."/>
            <person name="Varshney R.K."/>
            <person name="Wang J."/>
            <person name="Ling H.Q."/>
            <person name="Wan P."/>
        </authorList>
    </citation>
    <scope>NUCLEOTIDE SEQUENCE</scope>
    <source>
        <strain evidence="14">cv. Jingnong 6</strain>
    </source>
</reference>
<dbReference type="AlphaFoldDB" id="A0A0L9UHP6"/>
<evidence type="ECO:0000256" key="10">
    <source>
        <dbReference type="ARBA" id="ARBA00023136"/>
    </source>
</evidence>
<dbReference type="Proteomes" id="UP000053144">
    <property type="component" value="Chromosome 4"/>
</dbReference>
<dbReference type="SUPFAM" id="SSF48264">
    <property type="entry name" value="Cytochrome P450"/>
    <property type="match status" value="1"/>
</dbReference>
<dbReference type="STRING" id="3914.A0A0L9UHP6"/>
<comment type="cofactor">
    <cofactor evidence="11">
        <name>heme</name>
        <dbReference type="ChEBI" id="CHEBI:30413"/>
    </cofactor>
</comment>
<keyword evidence="7 12" id="KW-0560">Oxidoreductase</keyword>
<dbReference type="GO" id="GO:0005506">
    <property type="term" value="F:iron ion binding"/>
    <property type="evidence" value="ECO:0007669"/>
    <property type="project" value="InterPro"/>
</dbReference>
<dbReference type="GO" id="GO:0016705">
    <property type="term" value="F:oxidoreductase activity, acting on paired donors, with incorporation or reduction of molecular oxygen"/>
    <property type="evidence" value="ECO:0007669"/>
    <property type="project" value="InterPro"/>
</dbReference>
<feature type="binding site" description="axial binding residue" evidence="11">
    <location>
        <position position="284"/>
    </location>
    <ligand>
        <name>heme</name>
        <dbReference type="ChEBI" id="CHEBI:30413"/>
    </ligand>
    <ligandPart>
        <name>Fe</name>
        <dbReference type="ChEBI" id="CHEBI:18248"/>
    </ligandPart>
</feature>
<evidence type="ECO:0000256" key="4">
    <source>
        <dbReference type="ARBA" id="ARBA00022692"/>
    </source>
</evidence>
<organism evidence="13 14">
    <name type="scientific">Phaseolus angularis</name>
    <name type="common">Azuki bean</name>
    <name type="synonym">Vigna angularis</name>
    <dbReference type="NCBI Taxonomy" id="3914"/>
    <lineage>
        <taxon>Eukaryota</taxon>
        <taxon>Viridiplantae</taxon>
        <taxon>Streptophyta</taxon>
        <taxon>Embryophyta</taxon>
        <taxon>Tracheophyta</taxon>
        <taxon>Spermatophyta</taxon>
        <taxon>Magnoliopsida</taxon>
        <taxon>eudicotyledons</taxon>
        <taxon>Gunneridae</taxon>
        <taxon>Pentapetalae</taxon>
        <taxon>rosids</taxon>
        <taxon>fabids</taxon>
        <taxon>Fabales</taxon>
        <taxon>Fabaceae</taxon>
        <taxon>Papilionoideae</taxon>
        <taxon>50 kb inversion clade</taxon>
        <taxon>NPAAA clade</taxon>
        <taxon>indigoferoid/millettioid clade</taxon>
        <taxon>Phaseoleae</taxon>
        <taxon>Vigna</taxon>
    </lineage>
</organism>
<evidence type="ECO:0000256" key="5">
    <source>
        <dbReference type="ARBA" id="ARBA00022723"/>
    </source>
</evidence>
<keyword evidence="3 11" id="KW-0349">Heme</keyword>
<comment type="similarity">
    <text evidence="2 12">Belongs to the cytochrome P450 family.</text>
</comment>
<evidence type="ECO:0000256" key="1">
    <source>
        <dbReference type="ARBA" id="ARBA00004167"/>
    </source>
</evidence>
<evidence type="ECO:0000313" key="14">
    <source>
        <dbReference type="Proteomes" id="UP000053144"/>
    </source>
</evidence>
<dbReference type="GO" id="GO:0016020">
    <property type="term" value="C:membrane"/>
    <property type="evidence" value="ECO:0007669"/>
    <property type="project" value="UniProtKB-SubCell"/>
</dbReference>
<keyword evidence="10" id="KW-0472">Membrane</keyword>
<dbReference type="GO" id="GO:0020037">
    <property type="term" value="F:heme binding"/>
    <property type="evidence" value="ECO:0007669"/>
    <property type="project" value="InterPro"/>
</dbReference>
<proteinExistence type="inferred from homology"/>
<sequence>MRACHVATLFLTKLGFQKGEWLYTASRSRLRRFPYSCAARFFGFLAVVNGEDGHARRKNDGTILWWLIGGVVVRWRLFFPTRRNLNSWRLDKKMKRSLVKLIDRRKENACGNEITKGAKDLLGLMIGASVTVDDMVEECKTFFFAGKHTTSNLLTWSTILLAMHPKWQVEAREEVAMVCGARGIPTKDDIVKLKTLTMIVNESLRLYPPTIATIRRAKADVELGNLKIPCGTELLIPILAVHHDQATWGSDANEFNPGRFSNGVSRAARHPFAFIPFGLGARTCVGQNLALLQTKLTLAIMLSRFSFKLALTYRHAPTVLMLLYPQYGAPIIFQPIATTATTVDC</sequence>
<dbReference type="PANTHER" id="PTHR24282">
    <property type="entry name" value="CYTOCHROME P450 FAMILY MEMBER"/>
    <property type="match status" value="1"/>
</dbReference>
<evidence type="ECO:0000256" key="7">
    <source>
        <dbReference type="ARBA" id="ARBA00023002"/>
    </source>
</evidence>